<dbReference type="InterPro" id="IPR051910">
    <property type="entry name" value="ComF/GntX_DNA_util-trans"/>
</dbReference>
<dbReference type="InterPro" id="IPR000836">
    <property type="entry name" value="PRTase_dom"/>
</dbReference>
<name>A0A7H8QH33_9BACL</name>
<dbReference type="SUPFAM" id="SSF53271">
    <property type="entry name" value="PRTase-like"/>
    <property type="match status" value="1"/>
</dbReference>
<evidence type="ECO:0000259" key="2">
    <source>
        <dbReference type="Pfam" id="PF00156"/>
    </source>
</evidence>
<protein>
    <submittedName>
        <fullName evidence="3">ComF family protein</fullName>
    </submittedName>
</protein>
<organism evidence="3 4">
    <name type="scientific">Planococcus glaciei</name>
    <dbReference type="NCBI Taxonomy" id="459472"/>
    <lineage>
        <taxon>Bacteria</taxon>
        <taxon>Bacillati</taxon>
        <taxon>Bacillota</taxon>
        <taxon>Bacilli</taxon>
        <taxon>Bacillales</taxon>
        <taxon>Caryophanaceae</taxon>
        <taxon>Planococcus</taxon>
    </lineage>
</organism>
<evidence type="ECO:0000313" key="4">
    <source>
        <dbReference type="Proteomes" id="UP000509222"/>
    </source>
</evidence>
<dbReference type="AlphaFoldDB" id="A0A7H8QH33"/>
<dbReference type="Proteomes" id="UP000509222">
    <property type="component" value="Chromosome"/>
</dbReference>
<dbReference type="PANTHER" id="PTHR47505:SF1">
    <property type="entry name" value="DNA UTILIZATION PROTEIN YHGH"/>
    <property type="match status" value="1"/>
</dbReference>
<proteinExistence type="inferred from homology"/>
<evidence type="ECO:0000256" key="1">
    <source>
        <dbReference type="ARBA" id="ARBA00008007"/>
    </source>
</evidence>
<feature type="domain" description="Phosphoribosyltransferase" evidence="2">
    <location>
        <begin position="32"/>
        <end position="136"/>
    </location>
</feature>
<dbReference type="CDD" id="cd06223">
    <property type="entry name" value="PRTases_typeI"/>
    <property type="match status" value="1"/>
</dbReference>
<comment type="similarity">
    <text evidence="1">Belongs to the ComF/GntX family.</text>
</comment>
<dbReference type="PANTHER" id="PTHR47505">
    <property type="entry name" value="DNA UTILIZATION PROTEIN YHGH"/>
    <property type="match status" value="1"/>
</dbReference>
<gene>
    <name evidence="3" type="ORF">HF394_01460</name>
</gene>
<reference evidence="4" key="1">
    <citation type="submission" date="2020-06" db="EMBL/GenBank/DDBJ databases">
        <title>Isolation of Planomicrobium glaciei.</title>
        <authorList>
            <person name="Malisova L."/>
            <person name="Safrankova R."/>
            <person name="Jakubu V."/>
            <person name="Spanelova P."/>
        </authorList>
    </citation>
    <scope>NUCLEOTIDE SEQUENCE [LARGE SCALE GENOMIC DNA]</scope>
    <source>
        <strain evidence="4">NRL-ATB46093</strain>
    </source>
</reference>
<sequence>MKTFLHRYKFLQDVELSRVFAEEVKRSLRKPRGVVVPIPMHASKLRERTFPQVDRLLDAAEINYRHFLIKSNSTQGTKTKKERMAVENLFAWNGEAVPKKILLVDDLYTTGTTLRQAAKTLKDAGAEEIRIWTLIRS</sequence>
<keyword evidence="4" id="KW-1185">Reference proteome</keyword>
<dbReference type="EMBL" id="CP051177">
    <property type="protein sequence ID" value="QKX52563.1"/>
    <property type="molecule type" value="Genomic_DNA"/>
</dbReference>
<evidence type="ECO:0000313" key="3">
    <source>
        <dbReference type="EMBL" id="QKX52563.1"/>
    </source>
</evidence>
<accession>A0A7H8QH33</accession>
<dbReference type="InterPro" id="IPR029057">
    <property type="entry name" value="PRTase-like"/>
</dbReference>
<dbReference type="Pfam" id="PF00156">
    <property type="entry name" value="Pribosyltran"/>
    <property type="match status" value="1"/>
</dbReference>
<dbReference type="Gene3D" id="3.40.50.2020">
    <property type="match status" value="1"/>
</dbReference>